<keyword evidence="3" id="KW-1185">Reference proteome</keyword>
<protein>
    <submittedName>
        <fullName evidence="2">Uncharacterized protein</fullName>
    </submittedName>
</protein>
<evidence type="ECO:0000256" key="1">
    <source>
        <dbReference type="SAM" id="MobiDB-lite"/>
    </source>
</evidence>
<accession>A0ABQ4SSV6</accession>
<organism evidence="2 3">
    <name type="scientific">Methylobacterium jeotgali</name>
    <dbReference type="NCBI Taxonomy" id="381630"/>
    <lineage>
        <taxon>Bacteria</taxon>
        <taxon>Pseudomonadati</taxon>
        <taxon>Pseudomonadota</taxon>
        <taxon>Alphaproteobacteria</taxon>
        <taxon>Hyphomicrobiales</taxon>
        <taxon>Methylobacteriaceae</taxon>
        <taxon>Methylobacterium</taxon>
    </lineage>
</organism>
<comment type="caution">
    <text evidence="2">The sequence shown here is derived from an EMBL/GenBank/DDBJ whole genome shotgun (WGS) entry which is preliminary data.</text>
</comment>
<dbReference type="RefSeq" id="WP_238274057.1">
    <property type="nucleotide sequence ID" value="NZ_BPQR01000010.1"/>
</dbReference>
<reference evidence="2" key="1">
    <citation type="journal article" date="2021" name="Front. Microbiol.">
        <title>Comprehensive Comparative Genomics and Phenotyping of Methylobacterium Species.</title>
        <authorList>
            <person name="Alessa O."/>
            <person name="Ogura Y."/>
            <person name="Fujitani Y."/>
            <person name="Takami H."/>
            <person name="Hayashi T."/>
            <person name="Sahin N."/>
            <person name="Tani A."/>
        </authorList>
    </citation>
    <scope>NUCLEOTIDE SEQUENCE</scope>
    <source>
        <strain evidence="2">LMG 23639</strain>
    </source>
</reference>
<sequence>MSQPIAKLASQYHPPLVRPGTTIESGRFGAAVQRAFPALRSGCRALLSFVVATLLVALSSLPDPNPEPPRGPVSAVSIHSIHAPGAGGAGRQALSAMHADADLPPGNLRTAAPALPAVERRLADAGFAVPAAAWPPSRTAPPPDRPPRAA</sequence>
<evidence type="ECO:0000313" key="3">
    <source>
        <dbReference type="Proteomes" id="UP001055102"/>
    </source>
</evidence>
<reference evidence="2" key="2">
    <citation type="submission" date="2021-08" db="EMBL/GenBank/DDBJ databases">
        <authorList>
            <person name="Tani A."/>
            <person name="Ola A."/>
            <person name="Ogura Y."/>
            <person name="Katsura K."/>
            <person name="Hayashi T."/>
        </authorList>
    </citation>
    <scope>NUCLEOTIDE SEQUENCE</scope>
    <source>
        <strain evidence="2">LMG 23639</strain>
    </source>
</reference>
<dbReference type="EMBL" id="BPQR01000010">
    <property type="protein sequence ID" value="GJE05371.1"/>
    <property type="molecule type" value="Genomic_DNA"/>
</dbReference>
<evidence type="ECO:0000313" key="2">
    <source>
        <dbReference type="EMBL" id="GJE05371.1"/>
    </source>
</evidence>
<gene>
    <name evidence="2" type="ORF">AOPFMNJM_0671</name>
</gene>
<name>A0ABQ4SSV6_9HYPH</name>
<feature type="region of interest" description="Disordered" evidence="1">
    <location>
        <begin position="131"/>
        <end position="150"/>
    </location>
</feature>
<proteinExistence type="predicted"/>
<dbReference type="Proteomes" id="UP001055102">
    <property type="component" value="Unassembled WGS sequence"/>
</dbReference>